<evidence type="ECO:0000313" key="9">
    <source>
        <dbReference type="EMBL" id="CAH1245532.1"/>
    </source>
</evidence>
<evidence type="ECO:0000256" key="8">
    <source>
        <dbReference type="SAM" id="Phobius"/>
    </source>
</evidence>
<feature type="transmembrane region" description="Helical" evidence="8">
    <location>
        <begin position="328"/>
        <end position="348"/>
    </location>
</feature>
<comment type="similarity">
    <text evidence="7">Belongs to the MPDU1 (TC 2.A.43.3) family.</text>
</comment>
<dbReference type="InterPro" id="IPR016817">
    <property type="entry name" value="MannP-dilichol_defect-1"/>
</dbReference>
<name>A0A8J9Z103_BRALA</name>
<evidence type="ECO:0000256" key="6">
    <source>
        <dbReference type="ARBA" id="ARBA00023136"/>
    </source>
</evidence>
<feature type="transmembrane region" description="Helical" evidence="8">
    <location>
        <begin position="437"/>
        <end position="456"/>
    </location>
</feature>
<evidence type="ECO:0000256" key="2">
    <source>
        <dbReference type="ARBA" id="ARBA00022448"/>
    </source>
</evidence>
<keyword evidence="2" id="KW-0813">Transport</keyword>
<accession>A0A8J9Z103</accession>
<evidence type="ECO:0000256" key="1">
    <source>
        <dbReference type="ARBA" id="ARBA00004141"/>
    </source>
</evidence>
<dbReference type="OrthoDB" id="271506at2759"/>
<proteinExistence type="inferred from homology"/>
<sequence length="500" mass="55400">MSADPDLISVLTPYLSVCKRSDTARREKKLTRFRIYGAILSNKEFKKLTAEKRKWLKEWSRLERDPGKAMLQELVQRYIDRLREEAADHDKKRFDSNSVPIQKFQKIAEDMLETDPAWFSFFSLTTKTDDSCFVGLVQKHLKAESGDIENMTFYFLEDGVKESNTGGAAGGKEEGAMGGAAIQTHVHVATLVLPLDWEKSFAKSLKNNIHNCHGHVGPALEALRAGRDSYTDLKGKSLSNCRDSTRPLTFDQVMMAASWVPAWLESLLLFLIPHSCIEELLVNFNIFHVECLKTLISKVLGYGIILGSSIVKVPQVIKILVAKSAEGISIYGVLLELTAITNTLAYSYANKYPFSAYGEALFMLLQTAAIAFMVLYFQGKHATAVGFLGSYAAILSYLLSGMAPMSVLATLHATGMPVVLVSKMIQAIANYRQGHTGQLSAITVFLLTLGSMARIFTSHQETGDTLLIMTYVVSTAANALIALQIVWYWNVVQKPKGKAE</sequence>
<keyword evidence="6 8" id="KW-0472">Membrane</keyword>
<dbReference type="PANTHER" id="PTHR12226">
    <property type="entry name" value="MANNOSE-P-DOLICHOL UTILIZATION DEFECT 1 LEC35 -RELATED"/>
    <property type="match status" value="1"/>
</dbReference>
<feature type="transmembrane region" description="Helical" evidence="8">
    <location>
        <begin position="354"/>
        <end position="375"/>
    </location>
</feature>
<keyword evidence="10" id="KW-1185">Reference proteome</keyword>
<dbReference type="GO" id="GO:0016020">
    <property type="term" value="C:membrane"/>
    <property type="evidence" value="ECO:0007669"/>
    <property type="project" value="UniProtKB-SubCell"/>
</dbReference>
<keyword evidence="4" id="KW-0677">Repeat</keyword>
<comment type="subcellular location">
    <subcellularLocation>
        <location evidence="1">Membrane</location>
        <topology evidence="1">Multi-pass membrane protein</topology>
    </subcellularLocation>
</comment>
<reference evidence="9" key="1">
    <citation type="submission" date="2022-01" db="EMBL/GenBank/DDBJ databases">
        <authorList>
            <person name="Braso-Vives M."/>
        </authorList>
    </citation>
    <scope>NUCLEOTIDE SEQUENCE</scope>
</reference>
<evidence type="ECO:0000313" key="10">
    <source>
        <dbReference type="Proteomes" id="UP000838412"/>
    </source>
</evidence>
<dbReference type="FunFam" id="1.20.1280.290:FF:000006">
    <property type="entry name" value="mannose-P-dolichol utilization defect 1 protein"/>
    <property type="match status" value="1"/>
</dbReference>
<dbReference type="Proteomes" id="UP000838412">
    <property type="component" value="Chromosome 14"/>
</dbReference>
<organism evidence="9 10">
    <name type="scientific">Branchiostoma lanceolatum</name>
    <name type="common">Common lancelet</name>
    <name type="synonym">Amphioxus lanceolatum</name>
    <dbReference type="NCBI Taxonomy" id="7740"/>
    <lineage>
        <taxon>Eukaryota</taxon>
        <taxon>Metazoa</taxon>
        <taxon>Chordata</taxon>
        <taxon>Cephalochordata</taxon>
        <taxon>Leptocardii</taxon>
        <taxon>Amphioxiformes</taxon>
        <taxon>Branchiostomatidae</taxon>
        <taxon>Branchiostoma</taxon>
    </lineage>
</organism>
<dbReference type="InterPro" id="IPR006603">
    <property type="entry name" value="PQ-loop_rpt"/>
</dbReference>
<dbReference type="SMART" id="SM00679">
    <property type="entry name" value="CTNS"/>
    <property type="match status" value="2"/>
</dbReference>
<keyword evidence="3 8" id="KW-0812">Transmembrane</keyword>
<gene>
    <name evidence="9" type="primary">MPDU1</name>
    <name evidence="9" type="ORF">BLAG_LOCUS7828</name>
</gene>
<keyword evidence="5 8" id="KW-1133">Transmembrane helix</keyword>
<evidence type="ECO:0000256" key="4">
    <source>
        <dbReference type="ARBA" id="ARBA00022737"/>
    </source>
</evidence>
<dbReference type="Gene3D" id="1.20.1280.290">
    <property type="match status" value="2"/>
</dbReference>
<dbReference type="Pfam" id="PF04193">
    <property type="entry name" value="PQ-loop"/>
    <property type="match status" value="2"/>
</dbReference>
<dbReference type="EMBL" id="OV696699">
    <property type="protein sequence ID" value="CAH1245532.1"/>
    <property type="molecule type" value="Genomic_DNA"/>
</dbReference>
<evidence type="ECO:0000256" key="7">
    <source>
        <dbReference type="ARBA" id="ARBA00038475"/>
    </source>
</evidence>
<feature type="transmembrane region" description="Helical" evidence="8">
    <location>
        <begin position="468"/>
        <end position="489"/>
    </location>
</feature>
<evidence type="ECO:0000256" key="5">
    <source>
        <dbReference type="ARBA" id="ARBA00022989"/>
    </source>
</evidence>
<dbReference type="GO" id="GO:0009312">
    <property type="term" value="P:oligosaccharide biosynthetic process"/>
    <property type="evidence" value="ECO:0007669"/>
    <property type="project" value="TreeGrafter"/>
</dbReference>
<evidence type="ECO:0000256" key="3">
    <source>
        <dbReference type="ARBA" id="ARBA00022692"/>
    </source>
</evidence>
<dbReference type="AlphaFoldDB" id="A0A8J9Z103"/>
<dbReference type="PANTHER" id="PTHR12226:SF2">
    <property type="entry name" value="MANNOSE-P-DOLICHOL UTILIZATION DEFECT 1 PROTEIN"/>
    <property type="match status" value="1"/>
</dbReference>
<protein>
    <submittedName>
        <fullName evidence="9">MPDU1 protein</fullName>
    </submittedName>
</protein>